<feature type="transmembrane region" description="Helical" evidence="1">
    <location>
        <begin position="96"/>
        <end position="116"/>
    </location>
</feature>
<evidence type="ECO:0000256" key="1">
    <source>
        <dbReference type="SAM" id="Phobius"/>
    </source>
</evidence>
<organism evidence="2 3">
    <name type="scientific">Ramazzottius varieornatus</name>
    <name type="common">Water bear</name>
    <name type="synonym">Tardigrade</name>
    <dbReference type="NCBI Taxonomy" id="947166"/>
    <lineage>
        <taxon>Eukaryota</taxon>
        <taxon>Metazoa</taxon>
        <taxon>Ecdysozoa</taxon>
        <taxon>Tardigrada</taxon>
        <taxon>Eutardigrada</taxon>
        <taxon>Parachela</taxon>
        <taxon>Hypsibioidea</taxon>
        <taxon>Ramazzottiidae</taxon>
        <taxon>Ramazzottius</taxon>
    </lineage>
</organism>
<dbReference type="Proteomes" id="UP000186922">
    <property type="component" value="Unassembled WGS sequence"/>
</dbReference>
<dbReference type="AlphaFoldDB" id="A0A1D1VLQ6"/>
<accession>A0A1D1VLQ6</accession>
<name>A0A1D1VLQ6_RAMVA</name>
<evidence type="ECO:0000313" key="2">
    <source>
        <dbReference type="EMBL" id="GAV00688.1"/>
    </source>
</evidence>
<dbReference type="SUPFAM" id="SSF54236">
    <property type="entry name" value="Ubiquitin-like"/>
    <property type="match status" value="1"/>
</dbReference>
<feature type="transmembrane region" description="Helical" evidence="1">
    <location>
        <begin position="136"/>
        <end position="157"/>
    </location>
</feature>
<keyword evidence="1" id="KW-0472">Membrane</keyword>
<gene>
    <name evidence="2" type="primary">RvY_11502-1</name>
    <name evidence="2" type="synonym">RvY_11502.1</name>
    <name evidence="2" type="ORF">RvY_11502</name>
</gene>
<protein>
    <recommendedName>
        <fullName evidence="4">Ubiquitin-like domain-containing protein</fullName>
    </recommendedName>
</protein>
<keyword evidence="3" id="KW-1185">Reference proteome</keyword>
<proteinExistence type="predicted"/>
<reference evidence="2 3" key="1">
    <citation type="journal article" date="2016" name="Nat. Commun.">
        <title>Extremotolerant tardigrade genome and improved radiotolerance of human cultured cells by tardigrade-unique protein.</title>
        <authorList>
            <person name="Hashimoto T."/>
            <person name="Horikawa D.D."/>
            <person name="Saito Y."/>
            <person name="Kuwahara H."/>
            <person name="Kozuka-Hata H."/>
            <person name="Shin-I T."/>
            <person name="Minakuchi Y."/>
            <person name="Ohishi K."/>
            <person name="Motoyama A."/>
            <person name="Aizu T."/>
            <person name="Enomoto A."/>
            <person name="Kondo K."/>
            <person name="Tanaka S."/>
            <person name="Hara Y."/>
            <person name="Koshikawa S."/>
            <person name="Sagara H."/>
            <person name="Miura T."/>
            <person name="Yokobori S."/>
            <person name="Miyagawa K."/>
            <person name="Suzuki Y."/>
            <person name="Kubo T."/>
            <person name="Oyama M."/>
            <person name="Kohara Y."/>
            <person name="Fujiyama A."/>
            <person name="Arakawa K."/>
            <person name="Katayama T."/>
            <person name="Toyoda A."/>
            <person name="Kunieda T."/>
        </authorList>
    </citation>
    <scope>NUCLEOTIDE SEQUENCE [LARGE SCALE GENOMIC DNA]</scope>
    <source>
        <strain evidence="2 3">YOKOZUNA-1</strain>
    </source>
</reference>
<keyword evidence="1" id="KW-1133">Transmembrane helix</keyword>
<sequence>MTDFFTIRLQFPNGRSEEVSVSPATTIVSLHDHHVSPHIPPGSRGQLFHMGRPLQPPSSKLADHAVSRDTVIQVFISRNVTAEEEGRRDEVARHPAYAHSMAGLSGFALVCAWVFFLSGGGYSDNDVDEWSSLDWISLICLLFLSALFLLSGALGNLL</sequence>
<keyword evidence="1" id="KW-0812">Transmembrane</keyword>
<evidence type="ECO:0008006" key="4">
    <source>
        <dbReference type="Google" id="ProtNLM"/>
    </source>
</evidence>
<comment type="caution">
    <text evidence="2">The sequence shown here is derived from an EMBL/GenBank/DDBJ whole genome shotgun (WGS) entry which is preliminary data.</text>
</comment>
<dbReference type="OrthoDB" id="10512972at2759"/>
<dbReference type="InterPro" id="IPR029071">
    <property type="entry name" value="Ubiquitin-like_domsf"/>
</dbReference>
<evidence type="ECO:0000313" key="3">
    <source>
        <dbReference type="Proteomes" id="UP000186922"/>
    </source>
</evidence>
<dbReference type="EMBL" id="BDGG01000006">
    <property type="protein sequence ID" value="GAV00688.1"/>
    <property type="molecule type" value="Genomic_DNA"/>
</dbReference>